<feature type="region of interest" description="Disordered" evidence="1">
    <location>
        <begin position="106"/>
        <end position="141"/>
    </location>
</feature>
<dbReference type="Proteomes" id="UP000011115">
    <property type="component" value="Unassembled WGS sequence"/>
</dbReference>
<dbReference type="HOGENOM" id="CLU_028647_7_1_1"/>
<reference evidence="3" key="1">
    <citation type="journal article" date="2011" name="Nature">
        <title>Genome sequence and analysis of the tuber crop potato.</title>
        <authorList>
            <consortium name="The Potato Genome Sequencing Consortium"/>
        </authorList>
    </citation>
    <scope>NUCLEOTIDE SEQUENCE [LARGE SCALE GENOMIC DNA]</scope>
    <source>
        <strain evidence="3">cv. DM1-3 516 R44</strain>
    </source>
</reference>
<evidence type="ECO:0000313" key="3">
    <source>
        <dbReference type="Proteomes" id="UP000011115"/>
    </source>
</evidence>
<evidence type="ECO:0000313" key="2">
    <source>
        <dbReference type="EnsemblPlants" id="PGSC0003DMT400091766"/>
    </source>
</evidence>
<organism evidence="2 3">
    <name type="scientific">Solanum tuberosum</name>
    <name type="common">Potato</name>
    <dbReference type="NCBI Taxonomy" id="4113"/>
    <lineage>
        <taxon>Eukaryota</taxon>
        <taxon>Viridiplantae</taxon>
        <taxon>Streptophyta</taxon>
        <taxon>Embryophyta</taxon>
        <taxon>Tracheophyta</taxon>
        <taxon>Spermatophyta</taxon>
        <taxon>Magnoliopsida</taxon>
        <taxon>eudicotyledons</taxon>
        <taxon>Gunneridae</taxon>
        <taxon>Pentapetalae</taxon>
        <taxon>asterids</taxon>
        <taxon>lamiids</taxon>
        <taxon>Solanales</taxon>
        <taxon>Solanaceae</taxon>
        <taxon>Solanoideae</taxon>
        <taxon>Solaneae</taxon>
        <taxon>Solanum</taxon>
    </lineage>
</organism>
<dbReference type="InParanoid" id="M1DNC9"/>
<dbReference type="AlphaFoldDB" id="M1DNC9"/>
<evidence type="ECO:0000256" key="1">
    <source>
        <dbReference type="SAM" id="MobiDB-lite"/>
    </source>
</evidence>
<dbReference type="EnsemblPlants" id="PGSC0003DMT400091766">
    <property type="protein sequence ID" value="PGSC0003DMT400091766"/>
    <property type="gene ID" value="PGSC0003DMG400041337"/>
</dbReference>
<keyword evidence="3" id="KW-1185">Reference proteome</keyword>
<proteinExistence type="predicted"/>
<accession>M1DNC9</accession>
<protein>
    <submittedName>
        <fullName evidence="2">Integrase core domain containing protein</fullName>
    </submittedName>
</protein>
<dbReference type="Gramene" id="PGSC0003DMT400091766">
    <property type="protein sequence ID" value="PGSC0003DMT400091766"/>
    <property type="gene ID" value="PGSC0003DMG400041337"/>
</dbReference>
<sequence length="141" mass="16089">MATLLHHVKPRMQKSIAEPEARMEKRMVTMMDQKVQVIHKCLDAFELRVLERPAHTTDLSSFRTELTSLWEDLDAIIVPSTDKPESAPNVLADDTVLGALYSKGIAQPEPTHARGKRHHSSHYLDTTEEARAKKREHQQTE</sequence>
<name>M1DNC9_SOLTU</name>
<feature type="compositionally biased region" description="Basic residues" evidence="1">
    <location>
        <begin position="132"/>
        <end position="141"/>
    </location>
</feature>
<dbReference type="PaxDb" id="4113-PGSC0003DMT400091766"/>
<reference evidence="2" key="2">
    <citation type="submission" date="2015-06" db="UniProtKB">
        <authorList>
            <consortium name="EnsemblPlants"/>
        </authorList>
    </citation>
    <scope>IDENTIFICATION</scope>
    <source>
        <strain evidence="2">DM1-3 516 R44</strain>
    </source>
</reference>